<proteinExistence type="predicted"/>
<reference evidence="1" key="2">
    <citation type="journal article" date="2015" name="Fish Shellfish Immunol.">
        <title>Early steps in the European eel (Anguilla anguilla)-Vibrio vulnificus interaction in the gills: Role of the RtxA13 toxin.</title>
        <authorList>
            <person name="Callol A."/>
            <person name="Pajuelo D."/>
            <person name="Ebbesson L."/>
            <person name="Teles M."/>
            <person name="MacKenzie S."/>
            <person name="Amaro C."/>
        </authorList>
    </citation>
    <scope>NUCLEOTIDE SEQUENCE</scope>
</reference>
<reference evidence="1" key="1">
    <citation type="submission" date="2014-11" db="EMBL/GenBank/DDBJ databases">
        <authorList>
            <person name="Amaro Gonzalez C."/>
        </authorList>
    </citation>
    <scope>NUCLEOTIDE SEQUENCE</scope>
</reference>
<evidence type="ECO:0000313" key="1">
    <source>
        <dbReference type="EMBL" id="JAH32488.1"/>
    </source>
</evidence>
<sequence>MKYDLQIIEYKRGQDLVFFCKKQSKNLFG</sequence>
<accession>A0A0E9RW44</accession>
<dbReference type="AlphaFoldDB" id="A0A0E9RW44"/>
<dbReference type="EMBL" id="GBXM01076089">
    <property type="protein sequence ID" value="JAH32488.1"/>
    <property type="molecule type" value="Transcribed_RNA"/>
</dbReference>
<organism evidence="1">
    <name type="scientific">Anguilla anguilla</name>
    <name type="common">European freshwater eel</name>
    <name type="synonym">Muraena anguilla</name>
    <dbReference type="NCBI Taxonomy" id="7936"/>
    <lineage>
        <taxon>Eukaryota</taxon>
        <taxon>Metazoa</taxon>
        <taxon>Chordata</taxon>
        <taxon>Craniata</taxon>
        <taxon>Vertebrata</taxon>
        <taxon>Euteleostomi</taxon>
        <taxon>Actinopterygii</taxon>
        <taxon>Neopterygii</taxon>
        <taxon>Teleostei</taxon>
        <taxon>Anguilliformes</taxon>
        <taxon>Anguillidae</taxon>
        <taxon>Anguilla</taxon>
    </lineage>
</organism>
<protein>
    <submittedName>
        <fullName evidence="1">Uncharacterized protein</fullName>
    </submittedName>
</protein>
<name>A0A0E9RW44_ANGAN</name>